<comment type="catalytic activity">
    <reaction evidence="7 8">
        <text>an N-acyl-L-alpha-aminoacyl-tRNA + H2O = an N-acyl-L-amino acid + a tRNA + H(+)</text>
        <dbReference type="Rhea" id="RHEA:54448"/>
        <dbReference type="Rhea" id="RHEA-COMP:10123"/>
        <dbReference type="Rhea" id="RHEA-COMP:13883"/>
        <dbReference type="ChEBI" id="CHEBI:15377"/>
        <dbReference type="ChEBI" id="CHEBI:15378"/>
        <dbReference type="ChEBI" id="CHEBI:59874"/>
        <dbReference type="ChEBI" id="CHEBI:78442"/>
        <dbReference type="ChEBI" id="CHEBI:138191"/>
        <dbReference type="EC" id="3.1.1.29"/>
    </reaction>
</comment>
<dbReference type="PROSITE" id="PS01196">
    <property type="entry name" value="PEPT_TRNA_HYDROL_2"/>
    <property type="match status" value="1"/>
</dbReference>
<evidence type="ECO:0000256" key="8">
    <source>
        <dbReference type="RuleBase" id="RU000673"/>
    </source>
</evidence>
<dbReference type="AlphaFoldDB" id="A0A212JWW3"/>
<feature type="binding site" evidence="7">
    <location>
        <position position="14"/>
    </location>
    <ligand>
        <name>tRNA</name>
        <dbReference type="ChEBI" id="CHEBI:17843"/>
    </ligand>
</feature>
<dbReference type="FunFam" id="3.40.50.1470:FF:000001">
    <property type="entry name" value="Peptidyl-tRNA hydrolase"/>
    <property type="match status" value="1"/>
</dbReference>
<keyword evidence="7" id="KW-0963">Cytoplasm</keyword>
<keyword evidence="2 7" id="KW-0820">tRNA-binding</keyword>
<comment type="function">
    <text evidence="7">Catalyzes the release of premature peptidyl moieties from peptidyl-tRNA molecules trapped in stalled 50S ribosomal subunits, and thus maintains levels of free tRNAs and 50S ribosomes.</text>
</comment>
<dbReference type="GO" id="GO:0005737">
    <property type="term" value="C:cytoplasm"/>
    <property type="evidence" value="ECO:0007669"/>
    <property type="project" value="UniProtKB-SubCell"/>
</dbReference>
<accession>A0A212JWW3</accession>
<gene>
    <name evidence="7 11" type="primary">pth</name>
    <name evidence="11" type="ORF">KL86APRO_11776</name>
</gene>
<dbReference type="InterPro" id="IPR036416">
    <property type="entry name" value="Pept_tRNA_hydro_sf"/>
</dbReference>
<organism evidence="11">
    <name type="scientific">uncultured Alphaproteobacteria bacterium</name>
    <dbReference type="NCBI Taxonomy" id="91750"/>
    <lineage>
        <taxon>Bacteria</taxon>
        <taxon>Pseudomonadati</taxon>
        <taxon>Pseudomonadota</taxon>
        <taxon>Alphaproteobacteria</taxon>
        <taxon>environmental samples</taxon>
    </lineage>
</organism>
<evidence type="ECO:0000256" key="3">
    <source>
        <dbReference type="ARBA" id="ARBA00022801"/>
    </source>
</evidence>
<comment type="subunit">
    <text evidence="7">Monomer.</text>
</comment>
<reference evidence="11" key="1">
    <citation type="submission" date="2016-04" db="EMBL/GenBank/DDBJ databases">
        <authorList>
            <person name="Evans L.H."/>
            <person name="Alamgir A."/>
            <person name="Owens N."/>
            <person name="Weber N.D."/>
            <person name="Virtaneva K."/>
            <person name="Barbian K."/>
            <person name="Babar A."/>
            <person name="Rosenke K."/>
        </authorList>
    </citation>
    <scope>NUCLEOTIDE SEQUENCE</scope>
    <source>
        <strain evidence="11">86</strain>
    </source>
</reference>
<feature type="site" description="Discriminates between blocked and unblocked aminoacyl-tRNA" evidence="7">
    <location>
        <position position="9"/>
    </location>
</feature>
<feature type="active site" description="Proton acceptor" evidence="7">
    <location>
        <position position="19"/>
    </location>
</feature>
<dbReference type="InterPro" id="IPR001328">
    <property type="entry name" value="Pept_tRNA_hydro"/>
</dbReference>
<evidence type="ECO:0000256" key="9">
    <source>
        <dbReference type="RuleBase" id="RU004320"/>
    </source>
</evidence>
<feature type="binding site" evidence="7">
    <location>
        <position position="66"/>
    </location>
    <ligand>
        <name>tRNA</name>
        <dbReference type="ChEBI" id="CHEBI:17843"/>
    </ligand>
</feature>
<comment type="function">
    <text evidence="7">Hydrolyzes ribosome-free peptidyl-tRNAs (with 1 or more amino acids incorporated), which drop off the ribosome during protein synthesis, or as a result of ribosome stalling.</text>
</comment>
<evidence type="ECO:0000256" key="10">
    <source>
        <dbReference type="SAM" id="MobiDB-lite"/>
    </source>
</evidence>
<keyword evidence="4 7" id="KW-0694">RNA-binding</keyword>
<evidence type="ECO:0000313" key="11">
    <source>
        <dbReference type="EMBL" id="SBW03842.1"/>
    </source>
</evidence>
<dbReference type="PROSITE" id="PS01195">
    <property type="entry name" value="PEPT_TRNA_HYDROL_1"/>
    <property type="match status" value="1"/>
</dbReference>
<dbReference type="Pfam" id="PF01195">
    <property type="entry name" value="Pept_tRNA_hydro"/>
    <property type="match status" value="1"/>
</dbReference>
<evidence type="ECO:0000256" key="2">
    <source>
        <dbReference type="ARBA" id="ARBA00022555"/>
    </source>
</evidence>
<dbReference type="InterPro" id="IPR018171">
    <property type="entry name" value="Pept_tRNA_hydro_CS"/>
</dbReference>
<dbReference type="PANTHER" id="PTHR17224:SF1">
    <property type="entry name" value="PEPTIDYL-TRNA HYDROLASE"/>
    <property type="match status" value="1"/>
</dbReference>
<dbReference type="EC" id="3.1.1.29" evidence="1 7"/>
<keyword evidence="3 7" id="KW-0378">Hydrolase</keyword>
<proteinExistence type="inferred from homology"/>
<dbReference type="NCBIfam" id="TIGR00447">
    <property type="entry name" value="pth"/>
    <property type="match status" value="1"/>
</dbReference>
<feature type="binding site" evidence="7">
    <location>
        <position position="112"/>
    </location>
    <ligand>
        <name>tRNA</name>
        <dbReference type="ChEBI" id="CHEBI:17843"/>
    </ligand>
</feature>
<dbReference type="GO" id="GO:0004045">
    <property type="term" value="F:peptidyl-tRNA hydrolase activity"/>
    <property type="evidence" value="ECO:0007669"/>
    <property type="project" value="UniProtKB-UniRule"/>
</dbReference>
<dbReference type="GO" id="GO:0000049">
    <property type="term" value="F:tRNA binding"/>
    <property type="evidence" value="ECO:0007669"/>
    <property type="project" value="UniProtKB-UniRule"/>
</dbReference>
<feature type="site" description="Stabilizes the basic form of H active site to accept a proton" evidence="7">
    <location>
        <position position="91"/>
    </location>
</feature>
<protein>
    <recommendedName>
        <fullName evidence="6 7">Peptidyl-tRNA hydrolase</fullName>
        <shortName evidence="7">Pth</shortName>
        <ecNumber evidence="1 7">3.1.1.29</ecNumber>
    </recommendedName>
</protein>
<dbReference type="SUPFAM" id="SSF53178">
    <property type="entry name" value="Peptidyl-tRNA hydrolase-like"/>
    <property type="match status" value="1"/>
</dbReference>
<evidence type="ECO:0000256" key="1">
    <source>
        <dbReference type="ARBA" id="ARBA00013260"/>
    </source>
</evidence>
<name>A0A212JWW3_9PROT</name>
<dbReference type="GO" id="GO:0072344">
    <property type="term" value="P:rescue of stalled ribosome"/>
    <property type="evidence" value="ECO:0007669"/>
    <property type="project" value="UniProtKB-UniRule"/>
</dbReference>
<feature type="binding site" evidence="7">
    <location>
        <position position="64"/>
    </location>
    <ligand>
        <name>tRNA</name>
        <dbReference type="ChEBI" id="CHEBI:17843"/>
    </ligand>
</feature>
<dbReference type="EMBL" id="FLUO01000001">
    <property type="protein sequence ID" value="SBW03842.1"/>
    <property type="molecule type" value="Genomic_DNA"/>
</dbReference>
<feature type="region of interest" description="Disordered" evidence="10">
    <location>
        <begin position="186"/>
        <end position="208"/>
    </location>
</feature>
<dbReference type="CDD" id="cd00462">
    <property type="entry name" value="PTH"/>
    <property type="match status" value="1"/>
</dbReference>
<evidence type="ECO:0000256" key="4">
    <source>
        <dbReference type="ARBA" id="ARBA00022884"/>
    </source>
</evidence>
<comment type="subcellular location">
    <subcellularLocation>
        <location evidence="7">Cytoplasm</location>
    </subcellularLocation>
</comment>
<evidence type="ECO:0000256" key="5">
    <source>
        <dbReference type="ARBA" id="ARBA00038063"/>
    </source>
</evidence>
<sequence length="208" mass="22256">MRLIVGLGNPGADYARNRHNIGFMAVDAIARRHGISVWKARNQGLAAEGEIAGERVMLLKPQTYMNKSGACVGPTARFFKIPPEHVIVFHDELDLAPGKLRVKKGGGAAGHNGLRSLAELFSNDTRRVRLGIGHPGDKDRVQGHVLSDFAKVEQAWLEPLLDAVAEAAPLLVTGDDAGFATRVALLTQPPKPKKPKPGAPARNSEGDA</sequence>
<dbReference type="PANTHER" id="PTHR17224">
    <property type="entry name" value="PEPTIDYL-TRNA HYDROLASE"/>
    <property type="match status" value="1"/>
</dbReference>
<dbReference type="Gene3D" id="3.40.50.1470">
    <property type="entry name" value="Peptidyl-tRNA hydrolase"/>
    <property type="match status" value="1"/>
</dbReference>
<dbReference type="HAMAP" id="MF_00083">
    <property type="entry name" value="Pept_tRNA_hydro_bact"/>
    <property type="match status" value="1"/>
</dbReference>
<dbReference type="GO" id="GO:0006515">
    <property type="term" value="P:protein quality control for misfolded or incompletely synthesized proteins"/>
    <property type="evidence" value="ECO:0007669"/>
    <property type="project" value="UniProtKB-UniRule"/>
</dbReference>
<evidence type="ECO:0000256" key="6">
    <source>
        <dbReference type="ARBA" id="ARBA00050038"/>
    </source>
</evidence>
<evidence type="ECO:0000256" key="7">
    <source>
        <dbReference type="HAMAP-Rule" id="MF_00083"/>
    </source>
</evidence>
<comment type="similarity">
    <text evidence="5 7 9">Belongs to the PTH family.</text>
</comment>